<dbReference type="EMBL" id="CAJPIN010012564">
    <property type="protein sequence ID" value="CAG2060503.1"/>
    <property type="molecule type" value="Genomic_DNA"/>
</dbReference>
<organism evidence="2 3">
    <name type="scientific">Timema podura</name>
    <name type="common">Walking stick</name>
    <dbReference type="NCBI Taxonomy" id="61482"/>
    <lineage>
        <taxon>Eukaryota</taxon>
        <taxon>Metazoa</taxon>
        <taxon>Ecdysozoa</taxon>
        <taxon>Arthropoda</taxon>
        <taxon>Hexapoda</taxon>
        <taxon>Insecta</taxon>
        <taxon>Pterygota</taxon>
        <taxon>Neoptera</taxon>
        <taxon>Polyneoptera</taxon>
        <taxon>Phasmatodea</taxon>
        <taxon>Timematodea</taxon>
        <taxon>Timematoidea</taxon>
        <taxon>Timematidae</taxon>
        <taxon>Timema</taxon>
    </lineage>
</organism>
<feature type="transmembrane region" description="Helical" evidence="1">
    <location>
        <begin position="62"/>
        <end position="81"/>
    </location>
</feature>
<evidence type="ECO:0000313" key="2">
    <source>
        <dbReference type="EMBL" id="CAG2060503.1"/>
    </source>
</evidence>
<comment type="caution">
    <text evidence="2">The sequence shown here is derived from an EMBL/GenBank/DDBJ whole genome shotgun (WGS) entry which is preliminary data.</text>
</comment>
<evidence type="ECO:0000256" key="1">
    <source>
        <dbReference type="SAM" id="Phobius"/>
    </source>
</evidence>
<accession>A0ABN7P090</accession>
<reference evidence="2" key="1">
    <citation type="submission" date="2021-03" db="EMBL/GenBank/DDBJ databases">
        <authorList>
            <person name="Tran Van P."/>
        </authorList>
    </citation>
    <scope>NUCLEOTIDE SEQUENCE</scope>
</reference>
<sequence>MDDGFLAHKIVLLLLQLDEVFLAHKIILLLLQLDEVFLWSVNLPSTLSNSVWTILNSDVSHPWVYVIYLVFLYVGLHSVAWRGVFAR</sequence>
<proteinExistence type="predicted"/>
<dbReference type="Proteomes" id="UP001153148">
    <property type="component" value="Unassembled WGS sequence"/>
</dbReference>
<feature type="non-terminal residue" evidence="2">
    <location>
        <position position="87"/>
    </location>
</feature>
<protein>
    <submittedName>
        <fullName evidence="2">Uncharacterized protein</fullName>
    </submittedName>
</protein>
<gene>
    <name evidence="2" type="ORF">TPAB3V08_LOCUS7459</name>
</gene>
<keyword evidence="1" id="KW-1133">Transmembrane helix</keyword>
<keyword evidence="1" id="KW-0812">Transmembrane</keyword>
<evidence type="ECO:0000313" key="3">
    <source>
        <dbReference type="Proteomes" id="UP001153148"/>
    </source>
</evidence>
<keyword evidence="3" id="KW-1185">Reference proteome</keyword>
<keyword evidence="1" id="KW-0472">Membrane</keyword>
<name>A0ABN7P090_TIMPD</name>